<dbReference type="EMBL" id="QSUL01000010">
    <property type="protein sequence ID" value="RGN33868.1"/>
    <property type="molecule type" value="Genomic_DNA"/>
</dbReference>
<dbReference type="AlphaFoldDB" id="A0A3E5B8D7"/>
<gene>
    <name evidence="1" type="ORF">DXB65_15435</name>
</gene>
<dbReference type="Proteomes" id="UP000260983">
    <property type="component" value="Unassembled WGS sequence"/>
</dbReference>
<reference evidence="1 2" key="1">
    <citation type="submission" date="2018-08" db="EMBL/GenBank/DDBJ databases">
        <title>A genome reference for cultivated species of the human gut microbiota.</title>
        <authorList>
            <person name="Zou Y."/>
            <person name="Xue W."/>
            <person name="Luo G."/>
        </authorList>
    </citation>
    <scope>NUCLEOTIDE SEQUENCE [LARGE SCALE GENOMIC DNA]</scope>
    <source>
        <strain evidence="1 2">OM05-15BH</strain>
    </source>
</reference>
<comment type="caution">
    <text evidence="1">The sequence shown here is derived from an EMBL/GenBank/DDBJ whole genome shotgun (WGS) entry which is preliminary data.</text>
</comment>
<accession>A0A3E5B8D7</accession>
<evidence type="ECO:0000313" key="1">
    <source>
        <dbReference type="EMBL" id="RGN33868.1"/>
    </source>
</evidence>
<sequence>MDELTGIAVGSIGMSLTDFCHCTPHEFYSIYRNWERTQMREPWERTRFLACCVLQPYSKKTLKVTDVCRFEWDAERKATAPAAESTRERFEELKKRLEEKSGT</sequence>
<proteinExistence type="predicted"/>
<protein>
    <submittedName>
        <fullName evidence="1">Uncharacterized protein</fullName>
    </submittedName>
</protein>
<name>A0A3E5B8D7_9BACE</name>
<organism evidence="1 2">
    <name type="scientific">Bacteroides oleiciplenus</name>
    <dbReference type="NCBI Taxonomy" id="626931"/>
    <lineage>
        <taxon>Bacteria</taxon>
        <taxon>Pseudomonadati</taxon>
        <taxon>Bacteroidota</taxon>
        <taxon>Bacteroidia</taxon>
        <taxon>Bacteroidales</taxon>
        <taxon>Bacteroidaceae</taxon>
        <taxon>Bacteroides</taxon>
    </lineage>
</organism>
<evidence type="ECO:0000313" key="2">
    <source>
        <dbReference type="Proteomes" id="UP000260983"/>
    </source>
</evidence>